<dbReference type="AlphaFoldDB" id="A0A449IK03"/>
<proteinExistence type="predicted"/>
<accession>A0A449IK03</accession>
<name>A0A449IK03_PSEFR</name>
<evidence type="ECO:0000313" key="1">
    <source>
        <dbReference type="EMBL" id="VFB19735.1"/>
    </source>
</evidence>
<gene>
    <name evidence="1" type="ORF">NCTC10754_02337</name>
</gene>
<protein>
    <submittedName>
        <fullName evidence="1">Uncharacterized protein</fullName>
    </submittedName>
</protein>
<reference evidence="1 2" key="1">
    <citation type="submission" date="2019-02" db="EMBL/GenBank/DDBJ databases">
        <authorList>
            <consortium name="Pathogen Informatics"/>
        </authorList>
    </citation>
    <scope>NUCLEOTIDE SEQUENCE [LARGE SCALE GENOMIC DNA]</scope>
    <source>
        <strain evidence="1 2">3012STDY7103891</strain>
    </source>
</reference>
<dbReference type="Proteomes" id="UP000330809">
    <property type="component" value="Unassembled WGS sequence"/>
</dbReference>
<sequence length="153" mass="16761">MADDVGDGMGLARTGRALHHNAIVHLQQLDDLHLLIVVRFGEIQLLRFCRRRIIPLGTADVGQTTKRWQDHIFQHTGRFGENGPQGRRQLTGLLDPGFKATQVFNKHIAVAGAGKQAPGIGDTQELGSLGDGSITLGQRHRQKLTMGIEQGRC</sequence>
<dbReference type="EMBL" id="CAACYJ010000030">
    <property type="protein sequence ID" value="VFB19735.1"/>
    <property type="molecule type" value="Genomic_DNA"/>
</dbReference>
<organism evidence="1 2">
    <name type="scientific">Pseudomonas fragi</name>
    <dbReference type="NCBI Taxonomy" id="296"/>
    <lineage>
        <taxon>Bacteria</taxon>
        <taxon>Pseudomonadati</taxon>
        <taxon>Pseudomonadota</taxon>
        <taxon>Gammaproteobacteria</taxon>
        <taxon>Pseudomonadales</taxon>
        <taxon>Pseudomonadaceae</taxon>
        <taxon>Pseudomonas</taxon>
    </lineage>
</organism>
<evidence type="ECO:0000313" key="2">
    <source>
        <dbReference type="Proteomes" id="UP000330809"/>
    </source>
</evidence>